<dbReference type="Proteomes" id="UP000243499">
    <property type="component" value="Chromosome 2"/>
</dbReference>
<keyword evidence="4" id="KW-0472">Membrane</keyword>
<feature type="compositionally biased region" description="Basic residues" evidence="6">
    <location>
        <begin position="73"/>
        <end position="88"/>
    </location>
</feature>
<dbReference type="GO" id="GO:0004672">
    <property type="term" value="F:protein kinase activity"/>
    <property type="evidence" value="ECO:0007669"/>
    <property type="project" value="InterPro"/>
</dbReference>
<dbReference type="Gene3D" id="1.10.510.10">
    <property type="entry name" value="Transferase(Phosphotransferase) domain 1"/>
    <property type="match status" value="2"/>
</dbReference>
<dbReference type="Pfam" id="PF07714">
    <property type="entry name" value="PK_Tyr_Ser-Thr"/>
    <property type="match status" value="1"/>
</dbReference>
<dbReference type="Gramene" id="PAN15575">
    <property type="protein sequence ID" value="PAN15575"/>
    <property type="gene ID" value="PAHAL_2G499000"/>
</dbReference>
<reference evidence="9" key="1">
    <citation type="submission" date="2018-04" db="EMBL/GenBank/DDBJ databases">
        <title>WGS assembly of Panicum hallii.</title>
        <authorList>
            <person name="Lovell J."/>
            <person name="Jenkins J."/>
            <person name="Lowry D."/>
            <person name="Mamidi S."/>
            <person name="Sreedasyam A."/>
            <person name="Weng X."/>
            <person name="Barry K."/>
            <person name="Bonette J."/>
            <person name="Campitelli B."/>
            <person name="Daum C."/>
            <person name="Gordon S."/>
            <person name="Gould B."/>
            <person name="Lipzen A."/>
            <person name="Macqueen A."/>
            <person name="Palacio-Mejia J."/>
            <person name="Plott C."/>
            <person name="Shakirov E."/>
            <person name="Shu S."/>
            <person name="Yoshinaga Y."/>
            <person name="Zane M."/>
            <person name="Rokhsar D."/>
            <person name="Grimwood J."/>
            <person name="Schmutz J."/>
            <person name="Juenger T."/>
        </authorList>
    </citation>
    <scope>NUCLEOTIDE SEQUENCE [LARGE SCALE GENOMIC DNA]</scope>
    <source>
        <strain evidence="9">FIL2</strain>
    </source>
</reference>
<keyword evidence="3" id="KW-1133">Transmembrane helix</keyword>
<feature type="compositionally biased region" description="Pro residues" evidence="6">
    <location>
        <begin position="92"/>
        <end position="109"/>
    </location>
</feature>
<dbReference type="FunFam" id="3.30.200.20:FF:000489">
    <property type="entry name" value="Inactive receptor-like serine/threonine-protein kinase"/>
    <property type="match status" value="1"/>
</dbReference>
<name>A0A2S3H577_9POAL</name>
<evidence type="ECO:0000256" key="5">
    <source>
        <dbReference type="ARBA" id="ARBA00046288"/>
    </source>
</evidence>
<accession>A0A2S3H577</accession>
<dbReference type="SUPFAM" id="SSF56112">
    <property type="entry name" value="Protein kinase-like (PK-like)"/>
    <property type="match status" value="1"/>
</dbReference>
<dbReference type="AlphaFoldDB" id="A0A2S3H577"/>
<evidence type="ECO:0000256" key="3">
    <source>
        <dbReference type="ARBA" id="ARBA00022989"/>
    </source>
</evidence>
<dbReference type="PANTHER" id="PTHR46084:SF23">
    <property type="entry name" value="OS07G0693000 PROTEIN"/>
    <property type="match status" value="1"/>
</dbReference>
<feature type="signal peptide" evidence="7">
    <location>
        <begin position="1"/>
        <end position="29"/>
    </location>
</feature>
<organism evidence="9">
    <name type="scientific">Panicum hallii</name>
    <dbReference type="NCBI Taxonomy" id="206008"/>
    <lineage>
        <taxon>Eukaryota</taxon>
        <taxon>Viridiplantae</taxon>
        <taxon>Streptophyta</taxon>
        <taxon>Embryophyta</taxon>
        <taxon>Tracheophyta</taxon>
        <taxon>Spermatophyta</taxon>
        <taxon>Magnoliopsida</taxon>
        <taxon>Liliopsida</taxon>
        <taxon>Poales</taxon>
        <taxon>Poaceae</taxon>
        <taxon>PACMAD clade</taxon>
        <taxon>Panicoideae</taxon>
        <taxon>Panicodae</taxon>
        <taxon>Paniceae</taxon>
        <taxon>Panicinae</taxon>
        <taxon>Panicum</taxon>
        <taxon>Panicum sect. Panicum</taxon>
    </lineage>
</organism>
<evidence type="ECO:0000256" key="1">
    <source>
        <dbReference type="ARBA" id="ARBA00022692"/>
    </source>
</evidence>
<evidence type="ECO:0000256" key="7">
    <source>
        <dbReference type="SAM" id="SignalP"/>
    </source>
</evidence>
<comment type="subcellular location">
    <subcellularLocation>
        <location evidence="5">Endomembrane system</location>
        <topology evidence="5">Single-pass type I membrane protein</topology>
    </subcellularLocation>
</comment>
<sequence>MEPPLPLRILLPLASLSCLLLLLARGSAAIGVLEGIGADHCHHLGNLINGHARRLLQIGDGYKYAAFLQSHRRSHHIHTKHKQPRRSSQKPTPMPALSPSPLSAPPKASPSPSASAPAISPSGFHPLAAPPHPLSPLPSTPPAHSPHKHSWRNYSLVTAGSAVFLVMAAASVIYYRAKKVGTVRPWATGLSGQLQRAFVTGVPALKRSELQAACEDFSNIVGSTPSCMLYKGTLSSGVEIAVVLSSITSIKEWSKECESHYRKKITSLSKVSHKNFMNLLGYCEEDHPFTRAMVFEYAPNGTLFEHLHVRDAECLEWTARLRISMGIAYCLEHMHQLNPAVVPRNFDSSTVYLTDDFAAKVSDLDFWSDAKGWNPSSGTDDPTLSDIDGMVHKYGIILLEILTGKAPYCEEEGSVEQWASGYLDGNMSAAEVIDSSLGWFPEEAARALCEVARWCMEPDPKKRPQMAQVGARMKEITALGPEGATPNPKVSPLWWAELEIMSSEGS</sequence>
<proteinExistence type="predicted"/>
<evidence type="ECO:0000256" key="4">
    <source>
        <dbReference type="ARBA" id="ARBA00023136"/>
    </source>
</evidence>
<protein>
    <recommendedName>
        <fullName evidence="8">Protein kinase domain-containing protein</fullName>
    </recommendedName>
</protein>
<keyword evidence="2 7" id="KW-0732">Signal</keyword>
<feature type="region of interest" description="Disordered" evidence="6">
    <location>
        <begin position="73"/>
        <end position="149"/>
    </location>
</feature>
<keyword evidence="1" id="KW-0812">Transmembrane</keyword>
<feature type="domain" description="Protein kinase" evidence="8">
    <location>
        <begin position="215"/>
        <end position="476"/>
    </location>
</feature>
<feature type="chain" id="PRO_5015515212" description="Protein kinase domain-containing protein" evidence="7">
    <location>
        <begin position="30"/>
        <end position="506"/>
    </location>
</feature>
<dbReference type="GO" id="GO:0012505">
    <property type="term" value="C:endomembrane system"/>
    <property type="evidence" value="ECO:0007669"/>
    <property type="project" value="UniProtKB-SubCell"/>
</dbReference>
<evidence type="ECO:0000259" key="8">
    <source>
        <dbReference type="PROSITE" id="PS50011"/>
    </source>
</evidence>
<dbReference type="GO" id="GO:0005524">
    <property type="term" value="F:ATP binding"/>
    <property type="evidence" value="ECO:0007669"/>
    <property type="project" value="InterPro"/>
</dbReference>
<feature type="compositionally biased region" description="Low complexity" evidence="6">
    <location>
        <begin position="110"/>
        <end position="127"/>
    </location>
</feature>
<evidence type="ECO:0000256" key="6">
    <source>
        <dbReference type="SAM" id="MobiDB-lite"/>
    </source>
</evidence>
<feature type="compositionally biased region" description="Pro residues" evidence="6">
    <location>
        <begin position="128"/>
        <end position="144"/>
    </location>
</feature>
<dbReference type="InterPro" id="IPR001245">
    <property type="entry name" value="Ser-Thr/Tyr_kinase_cat_dom"/>
</dbReference>
<evidence type="ECO:0000313" key="9">
    <source>
        <dbReference type="EMBL" id="PAN15575.1"/>
    </source>
</evidence>
<dbReference type="Gene3D" id="3.30.200.20">
    <property type="entry name" value="Phosphorylase Kinase, domain 1"/>
    <property type="match status" value="1"/>
</dbReference>
<dbReference type="InterPro" id="IPR011009">
    <property type="entry name" value="Kinase-like_dom_sf"/>
</dbReference>
<gene>
    <name evidence="9" type="ORF">PAHAL_2G499000</name>
</gene>
<dbReference type="EMBL" id="CM008047">
    <property type="protein sequence ID" value="PAN15575.1"/>
    <property type="molecule type" value="Genomic_DNA"/>
</dbReference>
<dbReference type="InterPro" id="IPR000719">
    <property type="entry name" value="Prot_kinase_dom"/>
</dbReference>
<evidence type="ECO:0000256" key="2">
    <source>
        <dbReference type="ARBA" id="ARBA00022729"/>
    </source>
</evidence>
<dbReference type="PANTHER" id="PTHR46084">
    <property type="entry name" value="PROTEIN MALE DISCOVERER 2"/>
    <property type="match status" value="1"/>
</dbReference>
<dbReference type="PROSITE" id="PS50011">
    <property type="entry name" value="PROTEIN_KINASE_DOM"/>
    <property type="match status" value="1"/>
</dbReference>